<protein>
    <submittedName>
        <fullName evidence="2">Uncharacterized protein</fullName>
    </submittedName>
</protein>
<dbReference type="EMBL" id="CP099428">
    <property type="protein sequence ID" value="USW58613.1"/>
    <property type="molecule type" value="Genomic_DNA"/>
</dbReference>
<evidence type="ECO:0000256" key="1">
    <source>
        <dbReference type="SAM" id="MobiDB-lite"/>
    </source>
</evidence>
<keyword evidence="3" id="KW-1185">Reference proteome</keyword>
<reference evidence="2" key="1">
    <citation type="submission" date="2022-06" db="EMBL/GenBank/DDBJ databases">
        <title>Complete genome sequences of two strains of the flax pathogen Septoria linicola.</title>
        <authorList>
            <person name="Lapalu N."/>
            <person name="Simon A."/>
            <person name="Demenou B."/>
            <person name="Paumier D."/>
            <person name="Guillot M.-P."/>
            <person name="Gout L."/>
            <person name="Valade R."/>
        </authorList>
    </citation>
    <scope>NUCLEOTIDE SEQUENCE</scope>
    <source>
        <strain evidence="2">SE15195</strain>
    </source>
</reference>
<accession>A0A9Q9B459</accession>
<sequence length="58" mass="6450">MSFANQQDLPIEDIAMLNAHWDGNFLDSNEYQAVARQQRRTVPAANGSNSPNAAKDYP</sequence>
<dbReference type="AlphaFoldDB" id="A0A9Q9B459"/>
<feature type="compositionally biased region" description="Low complexity" evidence="1">
    <location>
        <begin position="43"/>
        <end position="58"/>
    </location>
</feature>
<organism evidence="2 3">
    <name type="scientific">Septoria linicola</name>
    <dbReference type="NCBI Taxonomy" id="215465"/>
    <lineage>
        <taxon>Eukaryota</taxon>
        <taxon>Fungi</taxon>
        <taxon>Dikarya</taxon>
        <taxon>Ascomycota</taxon>
        <taxon>Pezizomycotina</taxon>
        <taxon>Dothideomycetes</taxon>
        <taxon>Dothideomycetidae</taxon>
        <taxon>Mycosphaerellales</taxon>
        <taxon>Mycosphaerellaceae</taxon>
        <taxon>Septoria</taxon>
    </lineage>
</organism>
<dbReference type="Proteomes" id="UP001056384">
    <property type="component" value="Chromosome 11"/>
</dbReference>
<evidence type="ECO:0000313" key="3">
    <source>
        <dbReference type="Proteomes" id="UP001056384"/>
    </source>
</evidence>
<evidence type="ECO:0000313" key="2">
    <source>
        <dbReference type="EMBL" id="USW58613.1"/>
    </source>
</evidence>
<feature type="region of interest" description="Disordered" evidence="1">
    <location>
        <begin position="36"/>
        <end position="58"/>
    </location>
</feature>
<name>A0A9Q9B459_9PEZI</name>
<proteinExistence type="predicted"/>
<gene>
    <name evidence="2" type="ORF">Slin15195_G119320</name>
</gene>